<dbReference type="GO" id="GO:0005524">
    <property type="term" value="F:ATP binding"/>
    <property type="evidence" value="ECO:0007669"/>
    <property type="project" value="InterPro"/>
</dbReference>
<evidence type="ECO:0000259" key="6">
    <source>
        <dbReference type="Pfam" id="PF04310"/>
    </source>
</evidence>
<feature type="domain" description="MukB N-terminal" evidence="6">
    <location>
        <begin position="2"/>
        <end position="222"/>
    </location>
</feature>
<dbReference type="EMBL" id="CP012673">
    <property type="protein sequence ID" value="AUX45482.1"/>
    <property type="molecule type" value="Genomic_DNA"/>
</dbReference>
<feature type="compositionally biased region" description="Basic and acidic residues" evidence="5">
    <location>
        <begin position="372"/>
        <end position="388"/>
    </location>
</feature>
<dbReference type="Pfam" id="PF13558">
    <property type="entry name" value="SbcC_Walker_B"/>
    <property type="match status" value="1"/>
</dbReference>
<feature type="region of interest" description="Disordered" evidence="5">
    <location>
        <begin position="363"/>
        <end position="391"/>
    </location>
</feature>
<feature type="coiled-coil region" evidence="4">
    <location>
        <begin position="631"/>
        <end position="659"/>
    </location>
</feature>
<keyword evidence="1" id="KW-0963">Cytoplasm</keyword>
<dbReference type="GO" id="GO:0030261">
    <property type="term" value="P:chromosome condensation"/>
    <property type="evidence" value="ECO:0007669"/>
    <property type="project" value="UniProtKB-KW"/>
</dbReference>
<dbReference type="GO" id="GO:0009295">
    <property type="term" value="C:nucleoid"/>
    <property type="evidence" value="ECO:0007669"/>
    <property type="project" value="InterPro"/>
</dbReference>
<accession>A0A2L0F1M8</accession>
<evidence type="ECO:0008006" key="10">
    <source>
        <dbReference type="Google" id="ProtNLM"/>
    </source>
</evidence>
<proteinExistence type="predicted"/>
<dbReference type="Pfam" id="PF16330">
    <property type="entry name" value="MukB_hinge"/>
    <property type="match status" value="1"/>
</dbReference>
<keyword evidence="3" id="KW-0238">DNA-binding</keyword>
<evidence type="ECO:0000256" key="4">
    <source>
        <dbReference type="SAM" id="Coils"/>
    </source>
</evidence>
<dbReference type="PANTHER" id="PTHR42963:SF1">
    <property type="entry name" value="DUF4476 DOMAIN-CONTAINING PROTEIN"/>
    <property type="match status" value="1"/>
</dbReference>
<dbReference type="NCBIfam" id="NF003422">
    <property type="entry name" value="PRK04863.1"/>
    <property type="match status" value="1"/>
</dbReference>
<dbReference type="Gene3D" id="3.40.1140.10">
    <property type="match status" value="2"/>
</dbReference>
<feature type="coiled-coil region" evidence="4">
    <location>
        <begin position="1222"/>
        <end position="1249"/>
    </location>
</feature>
<protein>
    <recommendedName>
        <fullName evidence="10">Cell division protein</fullName>
    </recommendedName>
</protein>
<feature type="domain" description="MukB hinge" evidence="7">
    <location>
        <begin position="641"/>
        <end position="805"/>
    </location>
</feature>
<dbReference type="Gene3D" id="3.30.70.3500">
    <property type="entry name" value="MukB, hinge domain"/>
    <property type="match status" value="1"/>
</dbReference>
<evidence type="ECO:0000259" key="7">
    <source>
        <dbReference type="Pfam" id="PF16330"/>
    </source>
</evidence>
<dbReference type="RefSeq" id="WP_104983856.1">
    <property type="nucleotide sequence ID" value="NZ_CP012673.1"/>
</dbReference>
<dbReference type="OrthoDB" id="5477935at2"/>
<feature type="coiled-coil region" evidence="4">
    <location>
        <begin position="935"/>
        <end position="1019"/>
    </location>
</feature>
<evidence type="ECO:0000313" key="9">
    <source>
        <dbReference type="Proteomes" id="UP000238348"/>
    </source>
</evidence>
<feature type="compositionally biased region" description="Basic and acidic residues" evidence="5">
    <location>
        <begin position="1088"/>
        <end position="1107"/>
    </location>
</feature>
<feature type="coiled-coil region" evidence="4">
    <location>
        <begin position="297"/>
        <end position="324"/>
    </location>
</feature>
<evidence type="ECO:0000256" key="1">
    <source>
        <dbReference type="ARBA" id="ARBA00022490"/>
    </source>
</evidence>
<evidence type="ECO:0000256" key="2">
    <source>
        <dbReference type="ARBA" id="ARBA00023067"/>
    </source>
</evidence>
<feature type="coiled-coil region" evidence="4">
    <location>
        <begin position="439"/>
        <end position="466"/>
    </location>
</feature>
<dbReference type="Pfam" id="PF04310">
    <property type="entry name" value="MukB"/>
    <property type="match status" value="1"/>
</dbReference>
<dbReference type="GO" id="GO:0007059">
    <property type="term" value="P:chromosome segregation"/>
    <property type="evidence" value="ECO:0007669"/>
    <property type="project" value="InterPro"/>
</dbReference>
<evidence type="ECO:0000256" key="5">
    <source>
        <dbReference type="SAM" id="MobiDB-lite"/>
    </source>
</evidence>
<reference evidence="8 9" key="1">
    <citation type="submission" date="2015-09" db="EMBL/GenBank/DDBJ databases">
        <title>Sorangium comparison.</title>
        <authorList>
            <person name="Zaburannyi N."/>
            <person name="Bunk B."/>
            <person name="Overmann J."/>
            <person name="Mueller R."/>
        </authorList>
    </citation>
    <scope>NUCLEOTIDE SEQUENCE [LARGE SCALE GENOMIC DNA]</scope>
    <source>
        <strain evidence="8 9">So ce26</strain>
    </source>
</reference>
<feature type="region of interest" description="Disordered" evidence="5">
    <location>
        <begin position="1058"/>
        <end position="1107"/>
    </location>
</feature>
<feature type="compositionally biased region" description="Basic and acidic residues" evidence="5">
    <location>
        <begin position="1062"/>
        <end position="1079"/>
    </location>
</feature>
<dbReference type="InterPro" id="IPR032520">
    <property type="entry name" value="MukB_hinge"/>
</dbReference>
<dbReference type="PANTHER" id="PTHR42963">
    <property type="entry name" value="CHROMOSOME PARTITION PROTEIN MUKB"/>
    <property type="match status" value="1"/>
</dbReference>
<gene>
    <name evidence="8" type="ORF">SOCE26_069740</name>
</gene>
<dbReference type="InterPro" id="IPR007406">
    <property type="entry name" value="MukB_N_dom"/>
</dbReference>
<dbReference type="InterPro" id="IPR050308">
    <property type="entry name" value="MukB/SMC"/>
</dbReference>
<feature type="coiled-coil region" evidence="4">
    <location>
        <begin position="781"/>
        <end position="811"/>
    </location>
</feature>
<keyword evidence="2" id="KW-0226">DNA condensation</keyword>
<evidence type="ECO:0000256" key="3">
    <source>
        <dbReference type="ARBA" id="ARBA00023125"/>
    </source>
</evidence>
<dbReference type="InterPro" id="IPR042501">
    <property type="entry name" value="MukB_hinge_sf"/>
</dbReference>
<dbReference type="Proteomes" id="UP000238348">
    <property type="component" value="Chromosome"/>
</dbReference>
<keyword evidence="4" id="KW-0175">Coiled coil</keyword>
<sequence length="1473" mass="160681">MSRTRAAALALVNWKGVFYERYLLDRHVTALEGANGAGKTTVMIAAYVVLLPDMSRLRFTNLGETGATGGDKGIWGRLGEPGRPSYAALDVVLPSGRRLVAGVHLERKGEPSVEPTPFVVSGLGEDVRLQDLLLVSQGDSEVVPELPELRESAARLGGRLQSFVSARDYFAALFDQGVTPLRLGTDEERNKLNEMLRTSMTGGISRALTSELRAFLLKEEGGLADTLQRMRANLDACRRTRTEVQESRRLEQEIGRVFEAGQTMFAAAFLATRERADELSRRVVDAEAARAAAAGALDAARDALEETVAELDALERRRGELGQVLESARAWHARVRQALAAAGALERYAAALGGAEEAARAAAQARAEADEERERRREELRRAQESYKRAAGGLADAQRGIEELHRRAGAYHQAVRRLREAEACLGAAPLAPEGFGGRLAAARAELDAADRERRDATTRLADADDHRRRHAEVMEALRALAGGEVDASRAHGAAVEALRHLRELAALAGRLPAIEGELGEARRLEARQARARGQAKQLGVPLTGEPAVALVGRLLGEVEAERADHEEQERAARSAAAATEALLKDLEARRRELTAREPEWREHDARAARLGAHLGVAVADRAALDAARSALAEQLATARRSEELAREAQERLLREARELLSAGGPFAPELLELKDRLGAELVALGFEDVALAEAAELEARLGDLAQALVVDDPEGAARAIAGRPDALADVLLVAREADLEGLASARSAVEVGERDVAVDEGIALRVSRVPSRPRLGRRAREERAADLRRQAEAEARALDEASARRREIERLVADGEALLAGHAVWLAGDPAPALAAARRAIGEAGAQLERHRAAAARHAEAARALRPHVDGLRALLGEAMLLDPPDHGERARALEAERAAALSAKVRVAAQGRHAELVDRQLATLRQPPLSDDEVARLRERALELKARRERLDAGIDALAYVRANVEALGWDEAPRRLADGQALVPALEEQLREADEQLRAAEAAARGADERFDEATARFQDADGRRRVAVQEHAAAAERFEELGVPAPREEAAAAAAGEVSRLEGELRTHDRRRDDLLTARGGQEGALREAEGRVKDADEKLASERREAEPAVKRWDDLRERAARHGLLGGLLAGAPGELGDVRGHVNLVQEARTRRELLLDRLRAAQGGAALLAELQVLRDTSDAAFADAYLELWLTVRDWLRRRLPAQVAEVDDPRDALLRLRDQLSSLEERLARQESDLRGASEDVARGIDVQIRKARGQVTRLNKNLEGVSFGSIQGIRVRLNPVERMEQVLRALREGAAQGLLFQAEMPIEEALDEIFRRYGGGRTGGQRLLDYREYVHLQVEIRRKAGADWEVANPTRLSTGEAIGVGAALMMVVLTEWERDATLLRGKKSHGSLRFLFLDEANRLSHDNLGVLFDLCQTLDLQLLIAAPEVARAEGNTTYRLVRRTTPDGREEVLVSGRRTRAEA</sequence>
<evidence type="ECO:0000313" key="8">
    <source>
        <dbReference type="EMBL" id="AUX45482.1"/>
    </source>
</evidence>
<organism evidence="8 9">
    <name type="scientific">Sorangium cellulosum</name>
    <name type="common">Polyangium cellulosum</name>
    <dbReference type="NCBI Taxonomy" id="56"/>
    <lineage>
        <taxon>Bacteria</taxon>
        <taxon>Pseudomonadati</taxon>
        <taxon>Myxococcota</taxon>
        <taxon>Polyangia</taxon>
        <taxon>Polyangiales</taxon>
        <taxon>Polyangiaceae</taxon>
        <taxon>Sorangium</taxon>
    </lineage>
</organism>
<feature type="coiled-coil region" evidence="4">
    <location>
        <begin position="555"/>
        <end position="596"/>
    </location>
</feature>
<dbReference type="GO" id="GO:0005737">
    <property type="term" value="C:cytoplasm"/>
    <property type="evidence" value="ECO:0007669"/>
    <property type="project" value="TreeGrafter"/>
</dbReference>
<dbReference type="GO" id="GO:0003677">
    <property type="term" value="F:DNA binding"/>
    <property type="evidence" value="ECO:0007669"/>
    <property type="project" value="UniProtKB-KW"/>
</dbReference>
<name>A0A2L0F1M8_SORCE</name>